<name>A0A7G1Q9Y7_9GAMM</name>
<evidence type="ECO:0000313" key="3">
    <source>
        <dbReference type="Proteomes" id="UP000516072"/>
    </source>
</evidence>
<dbReference type="KEGG" id="ntg:NSCAC_1021"/>
<evidence type="ECO:0000256" key="1">
    <source>
        <dbReference type="SAM" id="MobiDB-lite"/>
    </source>
</evidence>
<dbReference type="EMBL" id="LR778175">
    <property type="protein sequence ID" value="CAB1276144.1"/>
    <property type="molecule type" value="Genomic_DNA"/>
</dbReference>
<feature type="region of interest" description="Disordered" evidence="1">
    <location>
        <begin position="22"/>
        <end position="61"/>
    </location>
</feature>
<protein>
    <submittedName>
        <fullName evidence="2">Uncharacterized protein</fullName>
    </submittedName>
</protein>
<sequence length="61" mass="6867">MEYSFCFGSLLEGYGWFDTHGSGSGGAAARRADDSNLQGHLQSRPVSRHREHRKLQGIFQR</sequence>
<evidence type="ECO:0000313" key="2">
    <source>
        <dbReference type="EMBL" id="CAB1276144.1"/>
    </source>
</evidence>
<dbReference type="AlphaFoldDB" id="A0A7G1Q9Y7"/>
<organism evidence="2 3">
    <name type="scientific">Candidatus Nitrosacidococcus tergens</name>
    <dbReference type="NCBI Taxonomy" id="553981"/>
    <lineage>
        <taxon>Bacteria</taxon>
        <taxon>Pseudomonadati</taxon>
        <taxon>Pseudomonadota</taxon>
        <taxon>Gammaproteobacteria</taxon>
        <taxon>Chromatiales</taxon>
        <taxon>Chromatiaceae</taxon>
        <taxon>Candidatus Nitrosacidococcus</taxon>
    </lineage>
</organism>
<reference evidence="2 3" key="1">
    <citation type="submission" date="2020-03" db="EMBL/GenBank/DDBJ databases">
        <authorList>
            <person name="Picone N."/>
        </authorList>
    </citation>
    <scope>NUCLEOTIDE SEQUENCE [LARGE SCALE GENOMIC DNA]</scope>
    <source>
        <strain evidence="2">NSCAC1</strain>
    </source>
</reference>
<proteinExistence type="predicted"/>
<feature type="compositionally biased region" description="Basic residues" evidence="1">
    <location>
        <begin position="46"/>
        <end position="55"/>
    </location>
</feature>
<keyword evidence="3" id="KW-1185">Reference proteome</keyword>
<gene>
    <name evidence="2" type="ORF">NSCAC_1021</name>
</gene>
<feature type="compositionally biased region" description="Polar residues" evidence="1">
    <location>
        <begin position="36"/>
        <end position="45"/>
    </location>
</feature>
<dbReference type="Proteomes" id="UP000516072">
    <property type="component" value="Chromosome"/>
</dbReference>
<accession>A0A7G1Q9Y7</accession>